<evidence type="ECO:0000256" key="1">
    <source>
        <dbReference type="SAM" id="MobiDB-lite"/>
    </source>
</evidence>
<dbReference type="Gene3D" id="2.60.40.4070">
    <property type="match status" value="1"/>
</dbReference>
<feature type="non-terminal residue" evidence="3">
    <location>
        <position position="1"/>
    </location>
</feature>
<dbReference type="SMART" id="SM00736">
    <property type="entry name" value="CADG"/>
    <property type="match status" value="2"/>
</dbReference>
<dbReference type="Gene3D" id="2.60.40.10">
    <property type="entry name" value="Immunoglobulins"/>
    <property type="match status" value="2"/>
</dbReference>
<feature type="region of interest" description="Disordered" evidence="1">
    <location>
        <begin position="1"/>
        <end position="24"/>
    </location>
</feature>
<dbReference type="EMBL" id="DRQG01000002">
    <property type="protein sequence ID" value="HGY54063.1"/>
    <property type="molecule type" value="Genomic_DNA"/>
</dbReference>
<dbReference type="GO" id="GO:0016020">
    <property type="term" value="C:membrane"/>
    <property type="evidence" value="ECO:0007669"/>
    <property type="project" value="InterPro"/>
</dbReference>
<dbReference type="NCBIfam" id="NF012211">
    <property type="entry name" value="tand_rpt_95"/>
    <property type="match status" value="1"/>
</dbReference>
<dbReference type="InterPro" id="IPR006644">
    <property type="entry name" value="Cadg"/>
</dbReference>
<sequence length="624" mass="68493">PNDQWNGSETIRFTATDPGGLSDSDTARFTVTAVNDTPSVSDIPGQTALEGESFAQFDLDDYVIDPDDPDSTINWTADGQIELNVSIDPQTHIATVTAPNDQWNGSETIRFTATDPGGLSDSDTARFTVTAVNDTPSVSDIPDQTVQEGESFAQFDLDDYVSDADNSDAEITWTYKGNRQLQVNIDTLSHVATVTPPNSQWNGSETIRFIATDPDQKSDSDTARFTVTAVNQPPVVSDIPDQTIAEGDSFAVIILDQYVQDPDNADEDMVWTYRGNNQLSVTISADRKARILLPSSEWNGSERIWFKAADPGGLADEDSALFTVEAVNDPPRFTSPLPRLSFAEDDSLYQSVTAWYPNVEDADNPDSTLHFQVLDSSFVWAKDLSGQFLFKALSDWFGTDTLRLKVTDGALADTTILKITVSAVNDAPNIVGLPDSLVFLNTDTVILNLAEYEEDVDTPSEKLFWEMSASDTLLLTEFNPDSKQLTLRAPALNGYAHLYLTLRDDSSAQAQDSILLHVKKDPTSISETGGGVPLFFALEQNYPNPFNPSTLINYSIGSTQGSFVSVRLDIYNIMGQKVTTLIDERQAPGRYKALWKADGLASGVYFYRLVAGKFVSVKKMILMR</sequence>
<comment type="caution">
    <text evidence="3">The sequence shown here is derived from an EMBL/GenBank/DDBJ whole genome shotgun (WGS) entry which is preliminary data.</text>
</comment>
<gene>
    <name evidence="3" type="ORF">ENK44_00030</name>
</gene>
<dbReference type="AlphaFoldDB" id="A0A7V4WTQ7"/>
<protein>
    <submittedName>
        <fullName evidence="3">Tandem-95 repeat protein</fullName>
    </submittedName>
</protein>
<name>A0A7V4WTQ7_CALAY</name>
<feature type="domain" description="Ig-like" evidence="2">
    <location>
        <begin position="38"/>
        <end position="139"/>
    </location>
</feature>
<reference evidence="3" key="1">
    <citation type="journal article" date="2020" name="mSystems">
        <title>Genome- and Community-Level Interaction Insights into Carbon Utilization and Element Cycling Functions of Hydrothermarchaeota in Hydrothermal Sediment.</title>
        <authorList>
            <person name="Zhou Z."/>
            <person name="Liu Y."/>
            <person name="Xu W."/>
            <person name="Pan J."/>
            <person name="Luo Z.H."/>
            <person name="Li M."/>
        </authorList>
    </citation>
    <scope>NUCLEOTIDE SEQUENCE [LARGE SCALE GENOMIC DNA]</scope>
    <source>
        <strain evidence="3">HyVt-577</strain>
    </source>
</reference>
<dbReference type="InterPro" id="IPR013783">
    <property type="entry name" value="Ig-like_fold"/>
</dbReference>
<proteinExistence type="predicted"/>
<dbReference type="InterPro" id="IPR026444">
    <property type="entry name" value="Secre_tail"/>
</dbReference>
<dbReference type="InterPro" id="IPR007110">
    <property type="entry name" value="Ig-like_dom"/>
</dbReference>
<organism evidence="3">
    <name type="scientific">Caldithrix abyssi</name>
    <dbReference type="NCBI Taxonomy" id="187145"/>
    <lineage>
        <taxon>Bacteria</taxon>
        <taxon>Pseudomonadati</taxon>
        <taxon>Calditrichota</taxon>
        <taxon>Calditrichia</taxon>
        <taxon>Calditrichales</taxon>
        <taxon>Calditrichaceae</taxon>
        <taxon>Caldithrix</taxon>
    </lineage>
</organism>
<feature type="compositionally biased region" description="Polar residues" evidence="1">
    <location>
        <begin position="1"/>
        <end position="13"/>
    </location>
</feature>
<dbReference type="NCBIfam" id="TIGR04183">
    <property type="entry name" value="Por_Secre_tail"/>
    <property type="match status" value="1"/>
</dbReference>
<evidence type="ECO:0000259" key="2">
    <source>
        <dbReference type="PROSITE" id="PS50835"/>
    </source>
</evidence>
<dbReference type="Proteomes" id="UP000885779">
    <property type="component" value="Unassembled WGS sequence"/>
</dbReference>
<dbReference type="PROSITE" id="PS50835">
    <property type="entry name" value="IG_LIKE"/>
    <property type="match status" value="1"/>
</dbReference>
<evidence type="ECO:0000313" key="3">
    <source>
        <dbReference type="EMBL" id="HGY54063.1"/>
    </source>
</evidence>
<accession>A0A7V4WTQ7</accession>